<feature type="region of interest" description="Disordered" evidence="1">
    <location>
        <begin position="1"/>
        <end position="106"/>
    </location>
</feature>
<evidence type="ECO:0000256" key="1">
    <source>
        <dbReference type="SAM" id="MobiDB-lite"/>
    </source>
</evidence>
<sequence>MDLKGYEALPPWVKAGSEPDPSLREPDSARNEYEEKRAMTAGQILDSAYGSSGTSTAPGKEKTLDDWLAESGEEETEEEEDDEEESEGTEEESGEEESENEEEDEK</sequence>
<organism evidence="2 3">
    <name type="scientific">Monilinia fructigena</name>
    <dbReference type="NCBI Taxonomy" id="38457"/>
    <lineage>
        <taxon>Eukaryota</taxon>
        <taxon>Fungi</taxon>
        <taxon>Dikarya</taxon>
        <taxon>Ascomycota</taxon>
        <taxon>Pezizomycotina</taxon>
        <taxon>Leotiomycetes</taxon>
        <taxon>Helotiales</taxon>
        <taxon>Sclerotiniaceae</taxon>
        <taxon>Monilinia</taxon>
    </lineage>
</organism>
<name>A0A395IZC9_9HELO</name>
<dbReference type="EMBL" id="QKRW01000009">
    <property type="protein sequence ID" value="RAL65602.1"/>
    <property type="molecule type" value="Genomic_DNA"/>
</dbReference>
<feature type="compositionally biased region" description="Acidic residues" evidence="1">
    <location>
        <begin position="67"/>
        <end position="106"/>
    </location>
</feature>
<reference evidence="2 3" key="1">
    <citation type="submission" date="2018-06" db="EMBL/GenBank/DDBJ databases">
        <title>Genome Sequence of the Brown Rot Fungal Pathogen Monilinia fructigena.</title>
        <authorList>
            <person name="Landi L."/>
            <person name="De Miccolis Angelini R.M."/>
            <person name="Pollastro S."/>
            <person name="Abate D."/>
            <person name="Faretra F."/>
            <person name="Romanazzi G."/>
        </authorList>
    </citation>
    <scope>NUCLEOTIDE SEQUENCE [LARGE SCALE GENOMIC DNA]</scope>
    <source>
        <strain evidence="2 3">Mfrg269</strain>
    </source>
</reference>
<feature type="compositionally biased region" description="Basic and acidic residues" evidence="1">
    <location>
        <begin position="21"/>
        <end position="38"/>
    </location>
</feature>
<accession>A0A395IZC9</accession>
<proteinExistence type="predicted"/>
<dbReference type="AlphaFoldDB" id="A0A395IZC9"/>
<comment type="caution">
    <text evidence="2">The sequence shown here is derived from an EMBL/GenBank/DDBJ whole genome shotgun (WGS) entry which is preliminary data.</text>
</comment>
<evidence type="ECO:0000313" key="2">
    <source>
        <dbReference type="EMBL" id="RAL65602.1"/>
    </source>
</evidence>
<dbReference type="OrthoDB" id="10254310at2759"/>
<evidence type="ECO:0000313" key="3">
    <source>
        <dbReference type="Proteomes" id="UP000249056"/>
    </source>
</evidence>
<protein>
    <submittedName>
        <fullName evidence="2">Uncharacterized protein</fullName>
    </submittedName>
</protein>
<dbReference type="Proteomes" id="UP000249056">
    <property type="component" value="Unassembled WGS sequence"/>
</dbReference>
<gene>
    <name evidence="2" type="ORF">DID88_005274</name>
</gene>
<keyword evidence="3" id="KW-1185">Reference proteome</keyword>